<proteinExistence type="predicted"/>
<feature type="transmembrane region" description="Helical" evidence="1">
    <location>
        <begin position="144"/>
        <end position="161"/>
    </location>
</feature>
<dbReference type="AlphaFoldDB" id="A0AAJ1AG91"/>
<dbReference type="Proteomes" id="UP001197609">
    <property type="component" value="Unassembled WGS sequence"/>
</dbReference>
<name>A0AAJ1AG91_9BACT</name>
<dbReference type="PANTHER" id="PTHR35531">
    <property type="entry name" value="INNER MEMBRANE PROTEIN YBCI-RELATED"/>
    <property type="match status" value="1"/>
</dbReference>
<evidence type="ECO:0000256" key="1">
    <source>
        <dbReference type="SAM" id="Phobius"/>
    </source>
</evidence>
<gene>
    <name evidence="2" type="ORF">K8G79_03130</name>
</gene>
<evidence type="ECO:0000313" key="2">
    <source>
        <dbReference type="EMBL" id="MBZ0159129.1"/>
    </source>
</evidence>
<organism evidence="2 3">
    <name type="scientific">Candidatus Methylomirabilis tolerans</name>
    <dbReference type="NCBI Taxonomy" id="3123416"/>
    <lineage>
        <taxon>Bacteria</taxon>
        <taxon>Candidatus Methylomirabilota</taxon>
        <taxon>Candidatus Methylomirabilia</taxon>
        <taxon>Candidatus Methylomirabilales</taxon>
        <taxon>Candidatus Methylomirabilaceae</taxon>
        <taxon>Candidatus Methylomirabilis</taxon>
    </lineage>
</organism>
<dbReference type="InterPro" id="IPR007404">
    <property type="entry name" value="YdjM-like"/>
</dbReference>
<dbReference type="PANTHER" id="PTHR35531:SF1">
    <property type="entry name" value="INNER MEMBRANE PROTEIN YBCI-RELATED"/>
    <property type="match status" value="1"/>
</dbReference>
<dbReference type="EMBL" id="JAIOIU010000033">
    <property type="protein sequence ID" value="MBZ0159129.1"/>
    <property type="molecule type" value="Genomic_DNA"/>
</dbReference>
<dbReference type="Pfam" id="PF04307">
    <property type="entry name" value="YdjM"/>
    <property type="match status" value="1"/>
</dbReference>
<feature type="transmembrane region" description="Helical" evidence="1">
    <location>
        <begin position="96"/>
        <end position="120"/>
    </location>
</feature>
<sequence length="552" mass="60955">MTASTHIAFSAVCWFVSVASANTAPRIEHLAVAGFGSLLPDIDIPTSGIGRPFFPIARRINRLVGHRTLTHSLLGLLLFALLILPLYLLGYRGISLALLLGYASHILLDQVNVMGVDLFWPGRLRAVLFLNERYRIAVAGKGEYILLCAMIVVLLLLYPVASAGLKRSLHLVLGDIQSAVQDFRALDETNEVEVVVAATDALSGEKVSGVYDVIGAPSNTALLINHKERPRLLSEEDGAHLKPHRVWVRSKEARSVSVERIRMAGRTLWDLEGLLHGRRAYLFGELQAADPAFLGAHFAASPDRFATVRWGDGKLRLEYATLGELDAVRAAPIAEGEVLIKYLDGPPARAGGSGDAGSVMALTFRAASLDAVKVRVGDRVAKGDLLALRDDGSEIQSLMTDIRAEKEQGATNAQLSRLALQEVDAEIYKAREELERSEQETAHFQRAAAFFPKELKAARLAREKAQAKSQDLVLKRERMIHQVAATGLEHRRRLRHIEERLEQKRKEREVLAPVSGEIVGRWEVPQDQFIKVHLALRTGSNDRPAEERREGR</sequence>
<reference evidence="2 3" key="1">
    <citation type="journal article" date="2021" name="bioRxiv">
        <title>Unraveling nitrogen, sulfur and carbon metabolic pathways and microbial community transcriptional responses to substrate deprivation and toxicity stresses in a bioreactor mimicking anoxic brackish coastal sediment conditions.</title>
        <authorList>
            <person name="Martins P.D."/>
            <person name="Echeveste M.J."/>
            <person name="Arshad A."/>
            <person name="Kurth J."/>
            <person name="Ouboter H."/>
            <person name="Jetten M.S.M."/>
            <person name="Welte C.U."/>
        </authorList>
    </citation>
    <scope>NUCLEOTIDE SEQUENCE [LARGE SCALE GENOMIC DNA]</scope>
    <source>
        <strain evidence="2">MAG_38</strain>
    </source>
</reference>
<keyword evidence="1" id="KW-1133">Transmembrane helix</keyword>
<comment type="caution">
    <text evidence="2">The sequence shown here is derived from an EMBL/GenBank/DDBJ whole genome shotgun (WGS) entry which is preliminary data.</text>
</comment>
<accession>A0AAJ1AG91</accession>
<keyword evidence="2" id="KW-0378">Hydrolase</keyword>
<keyword evidence="1" id="KW-0812">Transmembrane</keyword>
<feature type="transmembrane region" description="Helical" evidence="1">
    <location>
        <begin position="69"/>
        <end position="89"/>
    </location>
</feature>
<evidence type="ECO:0000313" key="3">
    <source>
        <dbReference type="Proteomes" id="UP001197609"/>
    </source>
</evidence>
<protein>
    <submittedName>
        <fullName evidence="2">Metal-dependent hydrolase</fullName>
    </submittedName>
</protein>
<dbReference type="GO" id="GO:0016787">
    <property type="term" value="F:hydrolase activity"/>
    <property type="evidence" value="ECO:0007669"/>
    <property type="project" value="UniProtKB-KW"/>
</dbReference>
<keyword evidence="1" id="KW-0472">Membrane</keyword>